<dbReference type="Proteomes" id="UP000245609">
    <property type="component" value="Unassembled WGS sequence"/>
</dbReference>
<accession>A0A2T9Z7C4</accession>
<evidence type="ECO:0000313" key="1">
    <source>
        <dbReference type="EMBL" id="PVV00494.1"/>
    </source>
</evidence>
<keyword evidence="2" id="KW-1185">Reference proteome</keyword>
<reference evidence="1 2" key="1">
    <citation type="journal article" date="2018" name="MBio">
        <title>Comparative Genomics Reveals the Core Gene Toolbox for the Fungus-Insect Symbiosis.</title>
        <authorList>
            <person name="Wang Y."/>
            <person name="Stata M."/>
            <person name="Wang W."/>
            <person name="Stajich J.E."/>
            <person name="White M.M."/>
            <person name="Moncalvo J.M."/>
        </authorList>
    </citation>
    <scope>NUCLEOTIDE SEQUENCE [LARGE SCALE GENOMIC DNA]</scope>
    <source>
        <strain evidence="1 2">SC-DP-2</strain>
    </source>
</reference>
<gene>
    <name evidence="1" type="ORF">BB560_005123</name>
</gene>
<proteinExistence type="predicted"/>
<sequence length="62" mass="7329">MSSQNQNQNQKKIQLKSQLKISHEGSLPNTAKYSEFWMYKYDESLHYQSSPITVLFCKGYHD</sequence>
<organism evidence="1 2">
    <name type="scientific">Smittium megazygosporum</name>
    <dbReference type="NCBI Taxonomy" id="133381"/>
    <lineage>
        <taxon>Eukaryota</taxon>
        <taxon>Fungi</taxon>
        <taxon>Fungi incertae sedis</taxon>
        <taxon>Zoopagomycota</taxon>
        <taxon>Kickxellomycotina</taxon>
        <taxon>Harpellomycetes</taxon>
        <taxon>Harpellales</taxon>
        <taxon>Legeriomycetaceae</taxon>
        <taxon>Smittium</taxon>
    </lineage>
</organism>
<name>A0A2T9Z7C4_9FUNG</name>
<dbReference type="EMBL" id="MBFS01001944">
    <property type="protein sequence ID" value="PVV00494.1"/>
    <property type="molecule type" value="Genomic_DNA"/>
</dbReference>
<evidence type="ECO:0000313" key="2">
    <source>
        <dbReference type="Proteomes" id="UP000245609"/>
    </source>
</evidence>
<dbReference type="AlphaFoldDB" id="A0A2T9Z7C4"/>
<comment type="caution">
    <text evidence="1">The sequence shown here is derived from an EMBL/GenBank/DDBJ whole genome shotgun (WGS) entry which is preliminary data.</text>
</comment>
<protein>
    <submittedName>
        <fullName evidence="1">Uncharacterized protein</fullName>
    </submittedName>
</protein>